<evidence type="ECO:0000256" key="2">
    <source>
        <dbReference type="ARBA" id="ARBA00005179"/>
    </source>
</evidence>
<sequence>MDNQGMLFVGCIVPSIIVWILSRTVKSQLSLPPGPSGHWLWGNIAEINVLHRPVKAATEWKELYGDIMCLRTISNTTVIVNSEALVMELLEKRAGETSDRPRNVFVRELMGWNTSTVLQQHNNRHRQLRKTMALVLQQSQARTYSSLHSSNLLHFLRAVAKTPEDYMNHIDDSASRFIMNLAYGHEIVEDDPLVAAVRAGQIYMEDGLATHRWVNSFPFLRYYPAWAPGGEFQKVAREGLRRRLEFANVPFNTVMDKIQRNEIVRPSFTSRLLEQKGGINASEEDVDLIKWSAAALFGGGTATVTYYWCLLSFVWTDVFLQRALMHDSVMYPDPYNFNPDRFLKSTPDTDPRRFLFGFGRRVCPGQHVANNSALTMCAAFMSVFDIVASQETTNKAAQCAREPWKMMKPYGPMEPMPFGCTIRPRDDAAVAVLETCKDTAVIA</sequence>
<dbReference type="InterPro" id="IPR036396">
    <property type="entry name" value="Cyt_P450_sf"/>
</dbReference>
<comment type="pathway">
    <text evidence="2">Secondary metabolite biosynthesis.</text>
</comment>
<dbReference type="InterPro" id="IPR050364">
    <property type="entry name" value="Cytochrome_P450_fung"/>
</dbReference>
<evidence type="ECO:0000256" key="4">
    <source>
        <dbReference type="ARBA" id="ARBA00022617"/>
    </source>
</evidence>
<keyword evidence="7 9" id="KW-0408">Iron</keyword>
<comment type="caution">
    <text evidence="12">The sequence shown here is derived from an EMBL/GenBank/DDBJ whole genome shotgun (WGS) entry which is preliminary data.</text>
</comment>
<evidence type="ECO:0000256" key="6">
    <source>
        <dbReference type="ARBA" id="ARBA00023002"/>
    </source>
</evidence>
<evidence type="ECO:0000256" key="3">
    <source>
        <dbReference type="ARBA" id="ARBA00010617"/>
    </source>
</evidence>
<evidence type="ECO:0000256" key="5">
    <source>
        <dbReference type="ARBA" id="ARBA00022723"/>
    </source>
</evidence>
<dbReference type="GO" id="GO:0020037">
    <property type="term" value="F:heme binding"/>
    <property type="evidence" value="ECO:0007669"/>
    <property type="project" value="InterPro"/>
</dbReference>
<dbReference type="InterPro" id="IPR017972">
    <property type="entry name" value="Cyt_P450_CS"/>
</dbReference>
<dbReference type="EMBL" id="CAJMWZ010005060">
    <property type="protein sequence ID" value="CAE6499999.1"/>
    <property type="molecule type" value="Genomic_DNA"/>
</dbReference>
<dbReference type="PRINTS" id="PR00463">
    <property type="entry name" value="EP450I"/>
</dbReference>
<dbReference type="PANTHER" id="PTHR46300">
    <property type="entry name" value="P450, PUTATIVE (EUROFUNG)-RELATED-RELATED"/>
    <property type="match status" value="1"/>
</dbReference>
<accession>A0A8H3CTY9</accession>
<name>A0A8H3CTY9_9AGAM</name>
<evidence type="ECO:0008006" key="14">
    <source>
        <dbReference type="Google" id="ProtNLM"/>
    </source>
</evidence>
<dbReference type="InterPro" id="IPR002401">
    <property type="entry name" value="Cyt_P450_E_grp-I"/>
</dbReference>
<protein>
    <recommendedName>
        <fullName evidence="14">O-methylsterigmatocystin oxidoreductase</fullName>
    </recommendedName>
</protein>
<evidence type="ECO:0000313" key="12">
    <source>
        <dbReference type="EMBL" id="CAE6499999.1"/>
    </source>
</evidence>
<dbReference type="Pfam" id="PF00067">
    <property type="entry name" value="p450"/>
    <property type="match status" value="2"/>
</dbReference>
<comment type="cofactor">
    <cofactor evidence="1 9">
        <name>heme</name>
        <dbReference type="ChEBI" id="CHEBI:30413"/>
    </cofactor>
</comment>
<dbReference type="PROSITE" id="PS00086">
    <property type="entry name" value="CYTOCHROME_P450"/>
    <property type="match status" value="1"/>
</dbReference>
<reference evidence="12" key="1">
    <citation type="submission" date="2021-01" db="EMBL/GenBank/DDBJ databases">
        <authorList>
            <person name="Kaushik A."/>
        </authorList>
    </citation>
    <scope>NUCLEOTIDE SEQUENCE</scope>
    <source>
        <strain evidence="12">Type strain: AG8-Rh-89/</strain>
    </source>
</reference>
<keyword evidence="6 10" id="KW-0560">Oxidoreductase</keyword>
<dbReference type="Gene3D" id="1.10.630.10">
    <property type="entry name" value="Cytochrome P450"/>
    <property type="match status" value="2"/>
</dbReference>
<dbReference type="InterPro" id="IPR001128">
    <property type="entry name" value="Cyt_P450"/>
</dbReference>
<feature type="binding site" description="axial binding residue" evidence="9">
    <location>
        <position position="363"/>
    </location>
    <ligand>
        <name>heme</name>
        <dbReference type="ChEBI" id="CHEBI:30413"/>
    </ligand>
    <ligandPart>
        <name>Fe</name>
        <dbReference type="ChEBI" id="CHEBI:18248"/>
    </ligandPart>
</feature>
<organism evidence="12 13">
    <name type="scientific">Rhizoctonia solani</name>
    <dbReference type="NCBI Taxonomy" id="456999"/>
    <lineage>
        <taxon>Eukaryota</taxon>
        <taxon>Fungi</taxon>
        <taxon>Dikarya</taxon>
        <taxon>Basidiomycota</taxon>
        <taxon>Agaricomycotina</taxon>
        <taxon>Agaricomycetes</taxon>
        <taxon>Cantharellales</taxon>
        <taxon>Ceratobasidiaceae</taxon>
        <taxon>Rhizoctonia</taxon>
    </lineage>
</organism>
<evidence type="ECO:0000256" key="10">
    <source>
        <dbReference type="RuleBase" id="RU000461"/>
    </source>
</evidence>
<evidence type="ECO:0000313" key="13">
    <source>
        <dbReference type="Proteomes" id="UP000663850"/>
    </source>
</evidence>
<evidence type="ECO:0000256" key="8">
    <source>
        <dbReference type="ARBA" id="ARBA00023033"/>
    </source>
</evidence>
<dbReference type="PANTHER" id="PTHR46300:SF7">
    <property type="entry name" value="P450, PUTATIVE (EUROFUNG)-RELATED"/>
    <property type="match status" value="1"/>
</dbReference>
<proteinExistence type="inferred from homology"/>
<dbReference type="Proteomes" id="UP000663850">
    <property type="component" value="Unassembled WGS sequence"/>
</dbReference>
<dbReference type="AlphaFoldDB" id="A0A8H3CTY9"/>
<dbReference type="SUPFAM" id="SSF48264">
    <property type="entry name" value="Cytochrome P450"/>
    <property type="match status" value="1"/>
</dbReference>
<evidence type="ECO:0000256" key="11">
    <source>
        <dbReference type="SAM" id="Phobius"/>
    </source>
</evidence>
<dbReference type="GO" id="GO:0016705">
    <property type="term" value="F:oxidoreductase activity, acting on paired donors, with incorporation or reduction of molecular oxygen"/>
    <property type="evidence" value="ECO:0007669"/>
    <property type="project" value="InterPro"/>
</dbReference>
<dbReference type="GO" id="GO:0004497">
    <property type="term" value="F:monooxygenase activity"/>
    <property type="evidence" value="ECO:0007669"/>
    <property type="project" value="UniProtKB-KW"/>
</dbReference>
<comment type="similarity">
    <text evidence="3 10">Belongs to the cytochrome P450 family.</text>
</comment>
<keyword evidence="11" id="KW-0472">Membrane</keyword>
<dbReference type="GO" id="GO:0005506">
    <property type="term" value="F:iron ion binding"/>
    <property type="evidence" value="ECO:0007669"/>
    <property type="project" value="InterPro"/>
</dbReference>
<evidence type="ECO:0000256" key="7">
    <source>
        <dbReference type="ARBA" id="ARBA00023004"/>
    </source>
</evidence>
<keyword evidence="11" id="KW-1133">Transmembrane helix</keyword>
<evidence type="ECO:0000256" key="9">
    <source>
        <dbReference type="PIRSR" id="PIRSR602401-1"/>
    </source>
</evidence>
<keyword evidence="8 10" id="KW-0503">Monooxygenase</keyword>
<feature type="transmembrane region" description="Helical" evidence="11">
    <location>
        <begin position="6"/>
        <end position="22"/>
    </location>
</feature>
<evidence type="ECO:0000256" key="1">
    <source>
        <dbReference type="ARBA" id="ARBA00001971"/>
    </source>
</evidence>
<keyword evidence="11" id="KW-0812">Transmembrane</keyword>
<keyword evidence="4 9" id="KW-0349">Heme</keyword>
<dbReference type="GO" id="GO:0016020">
    <property type="term" value="C:membrane"/>
    <property type="evidence" value="ECO:0007669"/>
    <property type="project" value="UniProtKB-SubCell"/>
</dbReference>
<keyword evidence="5 9" id="KW-0479">Metal-binding</keyword>
<gene>
    <name evidence="12" type="ORF">RDB_LOCUS94020</name>
</gene>